<organism evidence="4 5">
    <name type="scientific">Cytospora chrysosperma</name>
    <name type="common">Cytospora canker fungus</name>
    <name type="synonym">Sphaeria chrysosperma</name>
    <dbReference type="NCBI Taxonomy" id="252740"/>
    <lineage>
        <taxon>Eukaryota</taxon>
        <taxon>Fungi</taxon>
        <taxon>Dikarya</taxon>
        <taxon>Ascomycota</taxon>
        <taxon>Pezizomycotina</taxon>
        <taxon>Sordariomycetes</taxon>
        <taxon>Sordariomycetidae</taxon>
        <taxon>Diaporthales</taxon>
        <taxon>Cytosporaceae</taxon>
        <taxon>Cytospora</taxon>
    </lineage>
</organism>
<protein>
    <recommendedName>
        <fullName evidence="3">Ras-GAP domain-containing protein</fullName>
    </recommendedName>
</protein>
<feature type="compositionally biased region" description="Basic and acidic residues" evidence="2">
    <location>
        <begin position="1246"/>
        <end position="1260"/>
    </location>
</feature>
<dbReference type="InterPro" id="IPR035892">
    <property type="entry name" value="C2_domain_sf"/>
</dbReference>
<gene>
    <name evidence="4" type="ORF">VSDG_08701</name>
</gene>
<dbReference type="Proteomes" id="UP000284375">
    <property type="component" value="Unassembled WGS sequence"/>
</dbReference>
<dbReference type="CDD" id="cd05137">
    <property type="entry name" value="RasGAP_CLA2_BUD2"/>
    <property type="match status" value="1"/>
</dbReference>
<feature type="compositionally biased region" description="Low complexity" evidence="2">
    <location>
        <begin position="233"/>
        <end position="243"/>
    </location>
</feature>
<dbReference type="SUPFAM" id="SSF48350">
    <property type="entry name" value="GTPase activation domain, GAP"/>
    <property type="match status" value="1"/>
</dbReference>
<dbReference type="OrthoDB" id="775356at2759"/>
<feature type="compositionally biased region" description="Low complexity" evidence="2">
    <location>
        <begin position="163"/>
        <end position="174"/>
    </location>
</feature>
<dbReference type="PANTHER" id="PTHR10194">
    <property type="entry name" value="RAS GTPASE-ACTIVATING PROTEINS"/>
    <property type="match status" value="1"/>
</dbReference>
<feature type="compositionally biased region" description="Pro residues" evidence="2">
    <location>
        <begin position="310"/>
        <end position="322"/>
    </location>
</feature>
<reference evidence="4 5" key="1">
    <citation type="submission" date="2015-09" db="EMBL/GenBank/DDBJ databases">
        <title>Host preference determinants of Valsa canker pathogens revealed by comparative genomics.</title>
        <authorList>
            <person name="Yin Z."/>
            <person name="Huang L."/>
        </authorList>
    </citation>
    <scope>NUCLEOTIDE SEQUENCE [LARGE SCALE GENOMIC DNA]</scope>
    <source>
        <strain evidence="4 5">YSFL</strain>
    </source>
</reference>
<dbReference type="InterPro" id="IPR039360">
    <property type="entry name" value="Ras_GTPase"/>
</dbReference>
<feature type="compositionally biased region" description="Polar residues" evidence="2">
    <location>
        <begin position="91"/>
        <end position="110"/>
    </location>
</feature>
<dbReference type="GO" id="GO:0007165">
    <property type="term" value="P:signal transduction"/>
    <property type="evidence" value="ECO:0007669"/>
    <property type="project" value="UniProtKB-ARBA"/>
</dbReference>
<dbReference type="SMART" id="SM00323">
    <property type="entry name" value="RasGAP"/>
    <property type="match status" value="1"/>
</dbReference>
<dbReference type="SUPFAM" id="SSF49562">
    <property type="entry name" value="C2 domain (Calcium/lipid-binding domain, CaLB)"/>
    <property type="match status" value="1"/>
</dbReference>
<dbReference type="PANTHER" id="PTHR10194:SF60">
    <property type="entry name" value="RAS GTPASE-ACTIVATING PROTEIN RASKOL"/>
    <property type="match status" value="1"/>
</dbReference>
<name>A0A423VDG8_CYTCH</name>
<feature type="compositionally biased region" description="Basic residues" evidence="2">
    <location>
        <begin position="293"/>
        <end position="303"/>
    </location>
</feature>
<evidence type="ECO:0000256" key="2">
    <source>
        <dbReference type="SAM" id="MobiDB-lite"/>
    </source>
</evidence>
<proteinExistence type="predicted"/>
<evidence type="ECO:0000259" key="3">
    <source>
        <dbReference type="PROSITE" id="PS50018"/>
    </source>
</evidence>
<feature type="compositionally biased region" description="Polar residues" evidence="2">
    <location>
        <begin position="447"/>
        <end position="460"/>
    </location>
</feature>
<dbReference type="EMBL" id="LJZO01000061">
    <property type="protein sequence ID" value="ROV89010.1"/>
    <property type="molecule type" value="Genomic_DNA"/>
</dbReference>
<dbReference type="Pfam" id="PF00616">
    <property type="entry name" value="RasGAP"/>
    <property type="match status" value="1"/>
</dbReference>
<evidence type="ECO:0000313" key="5">
    <source>
        <dbReference type="Proteomes" id="UP000284375"/>
    </source>
</evidence>
<feature type="region of interest" description="Disordered" evidence="2">
    <location>
        <begin position="1313"/>
        <end position="1346"/>
    </location>
</feature>
<evidence type="ECO:0000313" key="4">
    <source>
        <dbReference type="EMBL" id="ROV89010.1"/>
    </source>
</evidence>
<keyword evidence="5" id="KW-1185">Reference proteome</keyword>
<comment type="caution">
    <text evidence="4">The sequence shown here is derived from an EMBL/GenBank/DDBJ whole genome shotgun (WGS) entry which is preliminary data.</text>
</comment>
<feature type="region of interest" description="Disordered" evidence="2">
    <location>
        <begin position="1223"/>
        <end position="1294"/>
    </location>
</feature>
<feature type="region of interest" description="Disordered" evidence="2">
    <location>
        <begin position="80"/>
        <end position="322"/>
    </location>
</feature>
<dbReference type="GO" id="GO:0005096">
    <property type="term" value="F:GTPase activator activity"/>
    <property type="evidence" value="ECO:0007669"/>
    <property type="project" value="UniProtKB-KW"/>
</dbReference>
<dbReference type="InterPro" id="IPR023152">
    <property type="entry name" value="RasGAP_CS"/>
</dbReference>
<feature type="compositionally biased region" description="Low complexity" evidence="2">
    <location>
        <begin position="183"/>
        <end position="205"/>
    </location>
</feature>
<evidence type="ECO:0000256" key="1">
    <source>
        <dbReference type="ARBA" id="ARBA00022468"/>
    </source>
</evidence>
<feature type="compositionally biased region" description="Polar residues" evidence="2">
    <location>
        <begin position="211"/>
        <end position="220"/>
    </location>
</feature>
<dbReference type="InterPro" id="IPR001936">
    <property type="entry name" value="RasGAP_dom"/>
</dbReference>
<feature type="compositionally biased region" description="Polar residues" evidence="2">
    <location>
        <begin position="150"/>
        <end position="162"/>
    </location>
</feature>
<sequence length="1365" mass="151115">MPVENLPTALHVHLPGQGGPPPRFLACPFNDHSTQPLLRDKEEVHQQVRFRSNLTRPFVVALPSIPDVKQSRGCVFLLRSPGGRGVARRTSAGNLRSTTSRPANPTTTHATIRAITPEPTEHGAPEATGSNNNTPGATVPGPVNRGVGSPSPQNSSPRSIPTASGSAMSSASRSTRPQGGVFNDYFPSSFDSNSSSPTPKPSSVRPRGHTMDNTYRQPSAANPPAENTRHRMGSASSSGSLGSMPPHEDVLRGPQVPRHSPVLESASYPAVYPSRPTDLHIQTSGTTKDKKGSTRTKLMKRVSRPTSPLISPPPLVDSLPPPIPTDDANKILLLMKTLCGRMRGDVAYQLEANGPWYKGLCYIEEEKGSLMFDSGENGPFHTALIHDLRGCRVVPIDRPGMDRSCLEIANSQSGVNVLLWPQVAEESDLWLAAFLCWQQVRPTPIRLNSQATTPTSQSRPDLTRRGSSTMSTSSTIIKVSRVALWDKGAAHTPRAITKKASSRDLGSPQTGWRKVSCILSDNGELKLITEYDVTVLCVISLPQLSRCAIQQLDKSVLNEDFCLAIFPIYASTSTQLSIFRPLYISLDHRVLFEVWFVLLRAFTTPEIYAIDRKHEDQILEITDIDADPSYDMFRVEKTINLRVIEAKVGGPTSPHTATRDRHGKVEHDALVGNYFAEVMVDGDVRARTLIKTETRNPFWRDDCEFADLPANLPYLSVILKRIEGNMESTGHQIQTSFGLPPKSNLVEVSCGSVDIPLQQLERAKDHEQWLQICDERQQTIGTMLCKIRHEEVVVFMAKDYQPLSEMLHKFSSGLTTQICEALPGQLRRLAETFLNIFQVSNNASEWLMALVEDEIDGIGQQAQMKKLRFSRRLRSAEALDVANASEREALRDMGKSLAGEANLLFRGNSLLTQALEFHMRRLGNEYIDEILGDKIFEINEINPNCEVDPGKLQAGEDLNQHWERLLQFTNEIWDCIANSANKFPPELRHILKYIRAVAEDRYGDFLRTVAFTSVSGFLFLRFICPAILNPKLFGLLRDYPRPRAQRTLTLIAKALQALANLSNIGKKEVWMEPMNRFLTARRQGLKDFIDNVCAIPAERSNCILPASYSTPITILGRLSPLAREGFPSLPYLVDHARNFASLVRLWVDNQPQGVAESRYEGDLLKFHRYCVGLQERADLCIARIDSVRAGDNDNASQPTDSESLLAEALDQVTFAEAVSTIHPKSGNNAWMDHERPPGSSDASSLDDERGLGPRGPRTDKWASGLRQAKSGDPLERRHHTPHHHNSLKSLRNGKNAKKFISSFLRKMDRSAIPDTPSNGGPSGVPLVPTTPTGTGTAKGRDKEKARSAFGGLADAWKEFDPSSRH</sequence>
<dbReference type="InterPro" id="IPR008936">
    <property type="entry name" value="Rho_GTPase_activation_prot"/>
</dbReference>
<feature type="region of interest" description="Disordered" evidence="2">
    <location>
        <begin position="447"/>
        <end position="472"/>
    </location>
</feature>
<dbReference type="Gene3D" id="1.10.506.10">
    <property type="entry name" value="GTPase Activation - p120gap, domain 1"/>
    <property type="match status" value="1"/>
</dbReference>
<dbReference type="STRING" id="252740.A0A423VDG8"/>
<dbReference type="PROSITE" id="PS50018">
    <property type="entry name" value="RAS_GTPASE_ACTIV_2"/>
    <property type="match status" value="1"/>
</dbReference>
<feature type="compositionally biased region" description="Basic residues" evidence="2">
    <location>
        <begin position="1276"/>
        <end position="1286"/>
    </location>
</feature>
<feature type="compositionally biased region" description="Low complexity" evidence="2">
    <location>
        <begin position="1323"/>
        <end position="1335"/>
    </location>
</feature>
<accession>A0A423VDG8</accession>
<dbReference type="PROSITE" id="PS00509">
    <property type="entry name" value="RAS_GTPASE_ACTIV_1"/>
    <property type="match status" value="1"/>
</dbReference>
<keyword evidence="1" id="KW-0343">GTPase activation</keyword>
<feature type="domain" description="Ras-GAP" evidence="3">
    <location>
        <begin position="825"/>
        <end position="1060"/>
    </location>
</feature>